<proteinExistence type="predicted"/>
<dbReference type="EMBL" id="CALSDN010000007">
    <property type="protein sequence ID" value="CAH6721791.1"/>
    <property type="molecule type" value="Genomic_DNA"/>
</dbReference>
<dbReference type="Proteomes" id="UP001152531">
    <property type="component" value="Unassembled WGS sequence"/>
</dbReference>
<keyword evidence="2" id="KW-1185">Reference proteome</keyword>
<reference evidence="1" key="1">
    <citation type="submission" date="2022-06" db="EMBL/GenBank/DDBJ databases">
        <authorList>
            <person name="Legras J.-L."/>
            <person name="Devillers H."/>
            <person name="Grondin C."/>
        </authorList>
    </citation>
    <scope>NUCLEOTIDE SEQUENCE</scope>
    <source>
        <strain evidence="1">CLIB 1444</strain>
    </source>
</reference>
<gene>
    <name evidence="1" type="ORF">CLIB1444_07S02520</name>
</gene>
<organism evidence="1 2">
    <name type="scientific">[Candida] jaroonii</name>
    <dbReference type="NCBI Taxonomy" id="467808"/>
    <lineage>
        <taxon>Eukaryota</taxon>
        <taxon>Fungi</taxon>
        <taxon>Dikarya</taxon>
        <taxon>Ascomycota</taxon>
        <taxon>Saccharomycotina</taxon>
        <taxon>Pichiomycetes</taxon>
        <taxon>Debaryomycetaceae</taxon>
        <taxon>Yamadazyma</taxon>
    </lineage>
</organism>
<evidence type="ECO:0000313" key="1">
    <source>
        <dbReference type="EMBL" id="CAH6721791.1"/>
    </source>
</evidence>
<protein>
    <submittedName>
        <fullName evidence="1">Uncharacterized protein</fullName>
    </submittedName>
</protein>
<evidence type="ECO:0000313" key="2">
    <source>
        <dbReference type="Proteomes" id="UP001152531"/>
    </source>
</evidence>
<comment type="caution">
    <text evidence="1">The sequence shown here is derived from an EMBL/GenBank/DDBJ whole genome shotgun (WGS) entry which is preliminary data.</text>
</comment>
<sequence length="137" mass="15584">MGDYHKLSNGIELDEIEKNIGVDSVPVVKDDSSHNEANFHTRIHVPESRNKFKVNAPSKYLKAIEKYFYKGCWLFGYIIGATVVFIALIFAFVAIWYLFFGVVGILNQATDGFFGLFDVQDADKSIHHLMTIFELSE</sequence>
<accession>A0ACA9YBH6</accession>
<name>A0ACA9YBH6_9ASCO</name>